<name>A0A976R5C1_9VIRU</name>
<evidence type="ECO:0000256" key="1">
    <source>
        <dbReference type="SAM" id="MobiDB-lite"/>
    </source>
</evidence>
<organism evidence="3">
    <name type="scientific">Sigmofec virus UA08Rod_4822</name>
    <dbReference type="NCBI Taxonomy" id="2929411"/>
    <lineage>
        <taxon>Viruses</taxon>
        <taxon>Monodnaviria</taxon>
        <taxon>Sangervirae</taxon>
        <taxon>Phixviricota</taxon>
        <taxon>Malgrandaviricetes</taxon>
        <taxon>Petitvirales</taxon>
        <taxon>Microviridae</taxon>
    </lineage>
</organism>
<protein>
    <submittedName>
        <fullName evidence="3">Replication initiator protein</fullName>
    </submittedName>
</protein>
<dbReference type="Pfam" id="PF23343">
    <property type="entry name" value="REP_ORF2-G2P"/>
    <property type="match status" value="1"/>
</dbReference>
<dbReference type="EMBL" id="OM869560">
    <property type="protein sequence ID" value="UPW41231.1"/>
    <property type="molecule type" value="Genomic_DNA"/>
</dbReference>
<reference evidence="3" key="1">
    <citation type="submission" date="2022-02" db="EMBL/GenBank/DDBJ databases">
        <title>Towards deciphering the DNA virus diversity associated with rodent species in the families Cricetidae and Heteromyidae.</title>
        <authorList>
            <person name="Lund M."/>
            <person name="Larsen B.B."/>
            <person name="Gryseels S."/>
            <person name="Kraberger S."/>
            <person name="Rowsey D.M."/>
            <person name="Steger L."/>
            <person name="Yule K.M."/>
            <person name="Upham N.S."/>
            <person name="Worobey M."/>
            <person name="Van Doorslaer K."/>
            <person name="Varsani A."/>
        </authorList>
    </citation>
    <scope>NUCLEOTIDE SEQUENCE</scope>
    <source>
        <strain evidence="3">UA08Rod_4822</strain>
    </source>
</reference>
<evidence type="ECO:0000313" key="3">
    <source>
        <dbReference type="EMBL" id="UPW41231.1"/>
    </source>
</evidence>
<proteinExistence type="predicted"/>
<accession>A0A976R5C1</accession>
<evidence type="ECO:0000259" key="2">
    <source>
        <dbReference type="Pfam" id="PF23343"/>
    </source>
</evidence>
<sequence length="347" mass="41423">MCVYPRLIDNPKYKPNRKNGYHAPYLHDKRVGKVPVPCGICYECRRQKSRAWRVRLTEAFKANSGCKFVTLTFSPEALEKFENQFEKEAYRAIVTKAVRMFLERWRKEEGVSVKHWLISELGHKGTERIHLHGLLWTQKTNAEIQAIWQYGLTFTGTYINHKTITYISKYITKADKQHPDFIGKILCSKGIGNEFTRNELAIRRNRYQGADTLDNYRLPQGSCIQMPQYYRYKLYTEDQREKLWIHKLDHRNRWVCGVEVRATDYQLIDRILKTCQRKNEELGYGKPSDDWKAPVYNREQKELREGLQTSRDQRKQSKERARHKAKIQWLKQYRQSLTVDKTVDNFY</sequence>
<feature type="region of interest" description="Disordered" evidence="1">
    <location>
        <begin position="303"/>
        <end position="323"/>
    </location>
</feature>
<feature type="compositionally biased region" description="Basic and acidic residues" evidence="1">
    <location>
        <begin position="303"/>
        <end position="319"/>
    </location>
</feature>
<feature type="domain" description="Replication-associated protein ORF2/G2P" evidence="2">
    <location>
        <begin position="67"/>
        <end position="174"/>
    </location>
</feature>
<dbReference type="InterPro" id="IPR056906">
    <property type="entry name" value="ORF2/G2P_dom"/>
</dbReference>